<dbReference type="AlphaFoldDB" id="A0A1G5RUN9"/>
<dbReference type="PANTHER" id="PTHR43278">
    <property type="entry name" value="NAD(P)H-DEPENDENT FMN-CONTAINING OXIDOREDUCTASE YWQN-RELATED"/>
    <property type="match status" value="1"/>
</dbReference>
<evidence type="ECO:0000313" key="4">
    <source>
        <dbReference type="EMBL" id="SCZ77875.1"/>
    </source>
</evidence>
<dbReference type="Pfam" id="PF03358">
    <property type="entry name" value="FMN_red"/>
    <property type="match status" value="1"/>
</dbReference>
<sequence>MTKVFAVNGSPTMEKGDTALLLNVFLQGMEDAGADAALHYASKLDLKPCSCGQMYCWYQNPGECCVQDEFQTLYPSLKASDILVLATPVYIPLPGRMQDVMNRLCPLIKPKLAFREGRTRAESHSAFNIKKIVLVSVGGWWELENFDTVVRIVRDFSETAGVEFSGPVLRPHSFLMYDETGMTAAGTAVLEAARKAGHQLVAEGSIDSETLAAISRPLVPEAELRARYNKAIERFPK</sequence>
<protein>
    <submittedName>
        <fullName evidence="4">Multimeric flavodoxin WrbA</fullName>
    </submittedName>
</protein>
<gene>
    <name evidence="4" type="ORF">SAMN03080599_00990</name>
</gene>
<feature type="domain" description="NADPH-dependent FMN reductase-like" evidence="3">
    <location>
        <begin position="2"/>
        <end position="140"/>
    </location>
</feature>
<proteinExistence type="predicted"/>
<evidence type="ECO:0000256" key="1">
    <source>
        <dbReference type="ARBA" id="ARBA00022630"/>
    </source>
</evidence>
<dbReference type="STRING" id="1120920.SAMN03080599_00990"/>
<name>A0A1G5RUN9_9FIRM</name>
<reference evidence="4 5" key="1">
    <citation type="submission" date="2016-10" db="EMBL/GenBank/DDBJ databases">
        <authorList>
            <person name="de Groot N.N."/>
        </authorList>
    </citation>
    <scope>NUCLEOTIDE SEQUENCE [LARGE SCALE GENOMIC DNA]</scope>
    <source>
        <strain evidence="4 5">DSM 2784</strain>
    </source>
</reference>
<dbReference type="GO" id="GO:0016491">
    <property type="term" value="F:oxidoreductase activity"/>
    <property type="evidence" value="ECO:0007669"/>
    <property type="project" value="InterPro"/>
</dbReference>
<dbReference type="PANTHER" id="PTHR43278:SF2">
    <property type="entry name" value="IRON-SULFUR FLAVOPROTEIN"/>
    <property type="match status" value="1"/>
</dbReference>
<dbReference type="InterPro" id="IPR029039">
    <property type="entry name" value="Flavoprotein-like_sf"/>
</dbReference>
<evidence type="ECO:0000256" key="2">
    <source>
        <dbReference type="ARBA" id="ARBA00022643"/>
    </source>
</evidence>
<dbReference type="EMBL" id="FMWL01000003">
    <property type="protein sequence ID" value="SCZ77875.1"/>
    <property type="molecule type" value="Genomic_DNA"/>
</dbReference>
<accession>A0A1G5RUN9</accession>
<evidence type="ECO:0000259" key="3">
    <source>
        <dbReference type="Pfam" id="PF03358"/>
    </source>
</evidence>
<keyword evidence="5" id="KW-1185">Reference proteome</keyword>
<dbReference type="Gene3D" id="3.40.50.360">
    <property type="match status" value="1"/>
</dbReference>
<organism evidence="4 5">
    <name type="scientific">Acidaminobacter hydrogenoformans DSM 2784</name>
    <dbReference type="NCBI Taxonomy" id="1120920"/>
    <lineage>
        <taxon>Bacteria</taxon>
        <taxon>Bacillati</taxon>
        <taxon>Bacillota</taxon>
        <taxon>Clostridia</taxon>
        <taxon>Peptostreptococcales</taxon>
        <taxon>Acidaminobacteraceae</taxon>
        <taxon>Acidaminobacter</taxon>
    </lineage>
</organism>
<dbReference type="Proteomes" id="UP000199208">
    <property type="component" value="Unassembled WGS sequence"/>
</dbReference>
<dbReference type="InterPro" id="IPR051796">
    <property type="entry name" value="ISF_SsuE-like"/>
</dbReference>
<keyword evidence="2" id="KW-0288">FMN</keyword>
<dbReference type="RefSeq" id="WP_092589772.1">
    <property type="nucleotide sequence ID" value="NZ_FMWL01000003.1"/>
</dbReference>
<dbReference type="SUPFAM" id="SSF52218">
    <property type="entry name" value="Flavoproteins"/>
    <property type="match status" value="1"/>
</dbReference>
<evidence type="ECO:0000313" key="5">
    <source>
        <dbReference type="Proteomes" id="UP000199208"/>
    </source>
</evidence>
<dbReference type="OrthoDB" id="9805976at2"/>
<keyword evidence="1" id="KW-0285">Flavoprotein</keyword>
<dbReference type="InterPro" id="IPR005025">
    <property type="entry name" value="FMN_Rdtase-like_dom"/>
</dbReference>